<protein>
    <recommendedName>
        <fullName evidence="10">Imidazole glycerol phosphate synthase subunit HisH</fullName>
        <ecNumber evidence="10">4.3.2.10</ecNumber>
    </recommendedName>
    <alternativeName>
        <fullName evidence="10">IGP synthase glutaminase subunit</fullName>
        <ecNumber evidence="10">3.5.1.2</ecNumber>
    </alternativeName>
    <alternativeName>
        <fullName evidence="10">IGP synthase subunit HisH</fullName>
    </alternativeName>
    <alternativeName>
        <fullName evidence="10">ImGP synthase subunit HisH</fullName>
        <shortName evidence="10">IGPS subunit HisH</shortName>
    </alternativeName>
</protein>
<feature type="active site" evidence="10 11">
    <location>
        <position position="185"/>
    </location>
</feature>
<accession>A0A1F6CXC7</accession>
<dbReference type="InterPro" id="IPR029062">
    <property type="entry name" value="Class_I_gatase-like"/>
</dbReference>
<evidence type="ECO:0000313" key="13">
    <source>
        <dbReference type="EMBL" id="OGG53720.1"/>
    </source>
</evidence>
<evidence type="ECO:0000256" key="7">
    <source>
        <dbReference type="ARBA" id="ARBA00023239"/>
    </source>
</evidence>
<dbReference type="AlphaFoldDB" id="A0A1F6CXC7"/>
<keyword evidence="3 10" id="KW-0028">Amino-acid biosynthesis</keyword>
<name>A0A1F6CXC7_9BACT</name>
<evidence type="ECO:0000256" key="1">
    <source>
        <dbReference type="ARBA" id="ARBA00005091"/>
    </source>
</evidence>
<comment type="subunit">
    <text evidence="2 10">Heterodimer of HisH and HisF.</text>
</comment>
<comment type="subcellular location">
    <subcellularLocation>
        <location evidence="10">Cytoplasm</location>
    </subcellularLocation>
</comment>
<keyword evidence="10" id="KW-0963">Cytoplasm</keyword>
<dbReference type="PANTHER" id="PTHR42701">
    <property type="entry name" value="IMIDAZOLE GLYCEROL PHOSPHATE SYNTHASE SUBUNIT HISH"/>
    <property type="match status" value="1"/>
</dbReference>
<evidence type="ECO:0000256" key="2">
    <source>
        <dbReference type="ARBA" id="ARBA00011152"/>
    </source>
</evidence>
<evidence type="ECO:0000256" key="4">
    <source>
        <dbReference type="ARBA" id="ARBA00022801"/>
    </source>
</evidence>
<dbReference type="Proteomes" id="UP000176863">
    <property type="component" value="Unassembled WGS sequence"/>
</dbReference>
<comment type="pathway">
    <text evidence="1 10">Amino-acid biosynthesis; L-histidine biosynthesis; L-histidine from 5-phospho-alpha-D-ribose 1-diphosphate: step 5/9.</text>
</comment>
<dbReference type="GO" id="GO:0004359">
    <property type="term" value="F:glutaminase activity"/>
    <property type="evidence" value="ECO:0007669"/>
    <property type="project" value="UniProtKB-EC"/>
</dbReference>
<dbReference type="PANTHER" id="PTHR42701:SF1">
    <property type="entry name" value="IMIDAZOLE GLYCEROL PHOSPHATE SYNTHASE SUBUNIT HISH"/>
    <property type="match status" value="1"/>
</dbReference>
<keyword evidence="13" id="KW-0808">Transferase</keyword>
<dbReference type="NCBIfam" id="TIGR01855">
    <property type="entry name" value="IMP_synth_hisH"/>
    <property type="match status" value="1"/>
</dbReference>
<gene>
    <name evidence="10" type="primary">hisH</name>
    <name evidence="13" type="ORF">A2851_02435</name>
</gene>
<dbReference type="InterPro" id="IPR010139">
    <property type="entry name" value="Imidazole-glycPsynth_HisH"/>
</dbReference>
<dbReference type="UniPathway" id="UPA00031">
    <property type="reaction ID" value="UER00010"/>
</dbReference>
<evidence type="ECO:0000256" key="10">
    <source>
        <dbReference type="HAMAP-Rule" id="MF_00278"/>
    </source>
</evidence>
<evidence type="ECO:0000313" key="14">
    <source>
        <dbReference type="Proteomes" id="UP000176863"/>
    </source>
</evidence>
<reference evidence="13 14" key="1">
    <citation type="journal article" date="2016" name="Nat. Commun.">
        <title>Thousands of microbial genomes shed light on interconnected biogeochemical processes in an aquifer system.</title>
        <authorList>
            <person name="Anantharaman K."/>
            <person name="Brown C.T."/>
            <person name="Hug L.A."/>
            <person name="Sharon I."/>
            <person name="Castelle C.J."/>
            <person name="Probst A.J."/>
            <person name="Thomas B.C."/>
            <person name="Singh A."/>
            <person name="Wilkins M.J."/>
            <person name="Karaoz U."/>
            <person name="Brodie E.L."/>
            <person name="Williams K.H."/>
            <person name="Hubbard S.S."/>
            <person name="Banfield J.F."/>
        </authorList>
    </citation>
    <scope>NUCLEOTIDE SEQUENCE [LARGE SCALE GENOMIC DNA]</scope>
</reference>
<comment type="catalytic activity">
    <reaction evidence="9 10">
        <text>L-glutamine + H2O = L-glutamate + NH4(+)</text>
        <dbReference type="Rhea" id="RHEA:15889"/>
        <dbReference type="ChEBI" id="CHEBI:15377"/>
        <dbReference type="ChEBI" id="CHEBI:28938"/>
        <dbReference type="ChEBI" id="CHEBI:29985"/>
        <dbReference type="ChEBI" id="CHEBI:58359"/>
        <dbReference type="EC" id="3.5.1.2"/>
    </reaction>
</comment>
<evidence type="ECO:0000259" key="12">
    <source>
        <dbReference type="Pfam" id="PF00117"/>
    </source>
</evidence>
<feature type="domain" description="Glutamine amidotransferase" evidence="12">
    <location>
        <begin position="4"/>
        <end position="199"/>
    </location>
</feature>
<sequence length="201" mass="22081">MIAIVDYGVGNVRSVANTLALLGASSVLTKNPEDFAHATHIIFPGVGAFEDGMDGLRKSGVIKALTHEVQKTKKPFLGICLGMQLLTDRGEEGTGAAGLGWVAGTTRRLRVDESMYRLPHIGWNDVTFGDHPLFANIDGRDFYFVHSYVVEPTDMRHIIGTCEYGAQFAAAVQRDNIFGVQFHPEKSQKSGQQLLRNFINM</sequence>
<evidence type="ECO:0000256" key="8">
    <source>
        <dbReference type="ARBA" id="ARBA00047838"/>
    </source>
</evidence>
<dbReference type="CDD" id="cd01748">
    <property type="entry name" value="GATase1_IGP_Synthase"/>
    <property type="match status" value="1"/>
</dbReference>
<keyword evidence="4 10" id="KW-0378">Hydrolase</keyword>
<feature type="active site" description="Nucleophile" evidence="10 11">
    <location>
        <position position="80"/>
    </location>
</feature>
<dbReference type="EC" id="4.3.2.10" evidence="10"/>
<dbReference type="GO" id="GO:0005737">
    <property type="term" value="C:cytoplasm"/>
    <property type="evidence" value="ECO:0007669"/>
    <property type="project" value="UniProtKB-SubCell"/>
</dbReference>
<proteinExistence type="inferred from homology"/>
<dbReference type="PIRSF" id="PIRSF000495">
    <property type="entry name" value="Amidotransf_hisH"/>
    <property type="match status" value="1"/>
</dbReference>
<keyword evidence="5 10" id="KW-0315">Glutamine amidotransferase</keyword>
<evidence type="ECO:0000256" key="11">
    <source>
        <dbReference type="PIRSR" id="PIRSR000495-1"/>
    </source>
</evidence>
<dbReference type="SUPFAM" id="SSF52317">
    <property type="entry name" value="Class I glutamine amidotransferase-like"/>
    <property type="match status" value="1"/>
</dbReference>
<comment type="function">
    <text evidence="10">IGPS catalyzes the conversion of PRFAR and glutamine to IGP, AICAR and glutamate. The HisH subunit catalyzes the hydrolysis of glutamine to glutamate and ammonia as part of the synthesis of IGP and AICAR. The resulting ammonia molecule is channeled to the active site of HisF.</text>
</comment>
<dbReference type="Pfam" id="PF00117">
    <property type="entry name" value="GATase"/>
    <property type="match status" value="1"/>
</dbReference>
<keyword evidence="7 10" id="KW-0456">Lyase</keyword>
<organism evidence="13 14">
    <name type="scientific">Candidatus Kaiserbacteria bacterium RIFCSPHIGHO2_01_FULL_53_29</name>
    <dbReference type="NCBI Taxonomy" id="1798480"/>
    <lineage>
        <taxon>Bacteria</taxon>
        <taxon>Candidatus Kaiseribacteriota</taxon>
    </lineage>
</organism>
<dbReference type="STRING" id="1798480.A2851_02435"/>
<dbReference type="InterPro" id="IPR017926">
    <property type="entry name" value="GATASE"/>
</dbReference>
<feature type="active site" evidence="10 11">
    <location>
        <position position="183"/>
    </location>
</feature>
<keyword evidence="6 10" id="KW-0368">Histidine biosynthesis</keyword>
<dbReference type="PROSITE" id="PS51273">
    <property type="entry name" value="GATASE_TYPE_1"/>
    <property type="match status" value="1"/>
</dbReference>
<dbReference type="Gene3D" id="3.40.50.880">
    <property type="match status" value="1"/>
</dbReference>
<dbReference type="EC" id="3.5.1.2" evidence="10"/>
<comment type="caution">
    <text evidence="13">The sequence shown here is derived from an EMBL/GenBank/DDBJ whole genome shotgun (WGS) entry which is preliminary data.</text>
</comment>
<dbReference type="HAMAP" id="MF_00278">
    <property type="entry name" value="HisH"/>
    <property type="match status" value="1"/>
</dbReference>
<dbReference type="GO" id="GO:0000105">
    <property type="term" value="P:L-histidine biosynthetic process"/>
    <property type="evidence" value="ECO:0007669"/>
    <property type="project" value="UniProtKB-UniRule"/>
</dbReference>
<comment type="catalytic activity">
    <reaction evidence="8 10">
        <text>5-[(5-phospho-1-deoxy-D-ribulos-1-ylimino)methylamino]-1-(5-phospho-beta-D-ribosyl)imidazole-4-carboxamide + L-glutamine = D-erythro-1-(imidazol-4-yl)glycerol 3-phosphate + 5-amino-1-(5-phospho-beta-D-ribosyl)imidazole-4-carboxamide + L-glutamate + H(+)</text>
        <dbReference type="Rhea" id="RHEA:24793"/>
        <dbReference type="ChEBI" id="CHEBI:15378"/>
        <dbReference type="ChEBI" id="CHEBI:29985"/>
        <dbReference type="ChEBI" id="CHEBI:58278"/>
        <dbReference type="ChEBI" id="CHEBI:58359"/>
        <dbReference type="ChEBI" id="CHEBI:58475"/>
        <dbReference type="ChEBI" id="CHEBI:58525"/>
        <dbReference type="EC" id="4.3.2.10"/>
    </reaction>
</comment>
<dbReference type="GO" id="GO:0016829">
    <property type="term" value="F:lyase activity"/>
    <property type="evidence" value="ECO:0007669"/>
    <property type="project" value="UniProtKB-KW"/>
</dbReference>
<dbReference type="GO" id="GO:0000107">
    <property type="term" value="F:imidazoleglycerol-phosphate synthase activity"/>
    <property type="evidence" value="ECO:0007669"/>
    <property type="project" value="UniProtKB-UniRule"/>
</dbReference>
<evidence type="ECO:0000256" key="3">
    <source>
        <dbReference type="ARBA" id="ARBA00022605"/>
    </source>
</evidence>
<evidence type="ECO:0000256" key="5">
    <source>
        <dbReference type="ARBA" id="ARBA00022962"/>
    </source>
</evidence>
<dbReference type="EMBL" id="MFKT01000009">
    <property type="protein sequence ID" value="OGG53720.1"/>
    <property type="molecule type" value="Genomic_DNA"/>
</dbReference>
<evidence type="ECO:0000256" key="6">
    <source>
        <dbReference type="ARBA" id="ARBA00023102"/>
    </source>
</evidence>
<evidence type="ECO:0000256" key="9">
    <source>
        <dbReference type="ARBA" id="ARBA00049534"/>
    </source>
</evidence>